<sequence>MAWFAGVPLQLDIVGTRFWMASEALDAQEDRRSSDPSLHDQRGERPGRDWAAVGLFLLARVQLDQLVEILDREFGIQAGAFSGAEVARRLGTCFDEADDLSAGDDLSYEIDTVGEAVDLWRALRAAEGRMMVRHGFAPDGSITITTGPDLPELEALGLRGSESGELEATPTEVLDRASSCTLAAARLAVMRRHRERQQAGVKEEGAGSERTTPEVEHEDGPKRLRALEQAAKSHFSVWWIGSEDAFVEWAVGTLQAAGLVAASDDVSEARAAACLMSLWALHCEFNAYGDGHSAGDWRHDVGTWVDDGITTEHLRTLNSVDQLGWELDDPDFEAPFVDVCANVVKRYSRDVAGALLNELGDSLTFAYFWATRSEDVDYPLSPELVHEIVNDESVLFDDPHSKLPAFDWVQSGMHL</sequence>
<evidence type="ECO:0000313" key="3">
    <source>
        <dbReference type="EMBL" id="SFG53011.1"/>
    </source>
</evidence>
<gene>
    <name evidence="2" type="ORF">FHR37_002852</name>
    <name evidence="3" type="ORF">SAMN05421678_106252</name>
</gene>
<evidence type="ECO:0000313" key="2">
    <source>
        <dbReference type="EMBL" id="NYH84001.1"/>
    </source>
</evidence>
<dbReference type="Proteomes" id="UP000199052">
    <property type="component" value="Unassembled WGS sequence"/>
</dbReference>
<dbReference type="AlphaFoldDB" id="A0A1I2SSY2"/>
<dbReference type="STRING" id="504797.SAMN05421678_106252"/>
<evidence type="ECO:0008006" key="6">
    <source>
        <dbReference type="Google" id="ProtNLM"/>
    </source>
</evidence>
<proteinExistence type="predicted"/>
<name>A0A1I2SSY2_9ACTN</name>
<organism evidence="3 4">
    <name type="scientific">Actinopolymorpha cephalotaxi</name>
    <dbReference type="NCBI Taxonomy" id="504797"/>
    <lineage>
        <taxon>Bacteria</taxon>
        <taxon>Bacillati</taxon>
        <taxon>Actinomycetota</taxon>
        <taxon>Actinomycetes</taxon>
        <taxon>Propionibacteriales</taxon>
        <taxon>Actinopolymorphaceae</taxon>
        <taxon>Actinopolymorpha</taxon>
    </lineage>
</organism>
<evidence type="ECO:0000313" key="4">
    <source>
        <dbReference type="Proteomes" id="UP000199052"/>
    </source>
</evidence>
<protein>
    <recommendedName>
        <fullName evidence="6">DUF4272 domain-containing protein</fullName>
    </recommendedName>
</protein>
<keyword evidence="5" id="KW-1185">Reference proteome</keyword>
<reference evidence="3 4" key="1">
    <citation type="submission" date="2016-10" db="EMBL/GenBank/DDBJ databases">
        <authorList>
            <person name="de Groot N.N."/>
        </authorList>
    </citation>
    <scope>NUCLEOTIDE SEQUENCE [LARGE SCALE GENOMIC DNA]</scope>
    <source>
        <strain evidence="3 4">CPCC 202808</strain>
    </source>
</reference>
<dbReference type="EMBL" id="FOOI01000006">
    <property type="protein sequence ID" value="SFG53011.1"/>
    <property type="molecule type" value="Genomic_DNA"/>
</dbReference>
<accession>A0A1I2SSY2</accession>
<dbReference type="RefSeq" id="WP_092883464.1">
    <property type="nucleotide sequence ID" value="NZ_FOOI01000006.1"/>
</dbReference>
<dbReference type="EMBL" id="JACBZA010000001">
    <property type="protein sequence ID" value="NYH84001.1"/>
    <property type="molecule type" value="Genomic_DNA"/>
</dbReference>
<dbReference type="Proteomes" id="UP000533017">
    <property type="component" value="Unassembled WGS sequence"/>
</dbReference>
<dbReference type="OrthoDB" id="4288620at2"/>
<evidence type="ECO:0000256" key="1">
    <source>
        <dbReference type="SAM" id="MobiDB-lite"/>
    </source>
</evidence>
<reference evidence="2 5" key="2">
    <citation type="submission" date="2020-07" db="EMBL/GenBank/DDBJ databases">
        <title>Sequencing the genomes of 1000 actinobacteria strains.</title>
        <authorList>
            <person name="Klenk H.-P."/>
        </authorList>
    </citation>
    <scope>NUCLEOTIDE SEQUENCE [LARGE SCALE GENOMIC DNA]</scope>
    <source>
        <strain evidence="2 5">DSM 45117</strain>
    </source>
</reference>
<feature type="region of interest" description="Disordered" evidence="1">
    <location>
        <begin position="194"/>
        <end position="221"/>
    </location>
</feature>
<evidence type="ECO:0000313" key="5">
    <source>
        <dbReference type="Proteomes" id="UP000533017"/>
    </source>
</evidence>
<feature type="compositionally biased region" description="Basic and acidic residues" evidence="1">
    <location>
        <begin position="201"/>
        <end position="221"/>
    </location>
</feature>